<accession>A0AAJ0DLY1</accession>
<comment type="caution">
    <text evidence="2">The sequence shown here is derived from an EMBL/GenBank/DDBJ whole genome shotgun (WGS) entry which is preliminary data.</text>
</comment>
<dbReference type="Proteomes" id="UP001239213">
    <property type="component" value="Unassembled WGS sequence"/>
</dbReference>
<evidence type="ECO:0000313" key="3">
    <source>
        <dbReference type="Proteomes" id="UP001239213"/>
    </source>
</evidence>
<evidence type="ECO:0000313" key="2">
    <source>
        <dbReference type="EMBL" id="KAK1492100.1"/>
    </source>
</evidence>
<feature type="region of interest" description="Disordered" evidence="1">
    <location>
        <begin position="62"/>
        <end position="88"/>
    </location>
</feature>
<organism evidence="2 3">
    <name type="scientific">Colletotrichum cuscutae</name>
    <dbReference type="NCBI Taxonomy" id="1209917"/>
    <lineage>
        <taxon>Eukaryota</taxon>
        <taxon>Fungi</taxon>
        <taxon>Dikarya</taxon>
        <taxon>Ascomycota</taxon>
        <taxon>Pezizomycotina</taxon>
        <taxon>Sordariomycetes</taxon>
        <taxon>Hypocreomycetidae</taxon>
        <taxon>Glomerellales</taxon>
        <taxon>Glomerellaceae</taxon>
        <taxon>Colletotrichum</taxon>
        <taxon>Colletotrichum acutatum species complex</taxon>
    </lineage>
</organism>
<name>A0AAJ0DLY1_9PEZI</name>
<sequence>MVKLIGMVCPHVEFYVAKIGQWSRDGMNRKAALGEHLTAKISAEVGEFLCSDTPYYISHCNPDVQGQTSSRNEAASETMGRASEANSARQAVDWVRGEKVDVIPISQNPIETRNSIKEIKGLLEKCWDIDGRRGDSKVGRAVVNGPCTHLHPTEESWALPILCPSTSSFYTHTQFNTRLLSFVPAKILCPADVYTNKDPGIIMFWAAADTEVPMARSNNFAPCRLIRL</sequence>
<reference evidence="2" key="1">
    <citation type="submission" date="2016-11" db="EMBL/GenBank/DDBJ databases">
        <title>The genome sequence of Colletotrichum cuscutae.</title>
        <authorList>
            <person name="Baroncelli R."/>
        </authorList>
    </citation>
    <scope>NUCLEOTIDE SEQUENCE</scope>
    <source>
        <strain evidence="2">IMI 304802</strain>
    </source>
</reference>
<dbReference type="AlphaFoldDB" id="A0AAJ0DLY1"/>
<protein>
    <submittedName>
        <fullName evidence="2">Uncharacterized protein</fullName>
    </submittedName>
</protein>
<dbReference type="EMBL" id="MPDP01000032">
    <property type="protein sequence ID" value="KAK1492100.1"/>
    <property type="molecule type" value="Genomic_DNA"/>
</dbReference>
<evidence type="ECO:0000256" key="1">
    <source>
        <dbReference type="SAM" id="MobiDB-lite"/>
    </source>
</evidence>
<keyword evidence="3" id="KW-1185">Reference proteome</keyword>
<gene>
    <name evidence="2" type="ORF">CCUS01_14131</name>
</gene>
<feature type="compositionally biased region" description="Polar residues" evidence="1">
    <location>
        <begin position="64"/>
        <end position="75"/>
    </location>
</feature>
<proteinExistence type="predicted"/>